<feature type="chain" id="PRO_5015786021" evidence="1">
    <location>
        <begin position="24"/>
        <end position="99"/>
    </location>
</feature>
<reference evidence="2 3" key="1">
    <citation type="submission" date="2018-04" db="EMBL/GenBank/DDBJ databases">
        <title>Genomic Encyclopedia of Type Strains, Phase III (KMG-III): the genomes of soil and plant-associated and newly described type strains.</title>
        <authorList>
            <person name="Whitman W."/>
        </authorList>
    </citation>
    <scope>NUCLEOTIDE SEQUENCE [LARGE SCALE GENOMIC DNA]</scope>
    <source>
        <strain evidence="2 3">MA101b</strain>
    </source>
</reference>
<proteinExistence type="predicted"/>
<evidence type="ECO:0000313" key="3">
    <source>
        <dbReference type="Proteomes" id="UP000244189"/>
    </source>
</evidence>
<evidence type="ECO:0000313" key="2">
    <source>
        <dbReference type="EMBL" id="PTQ60971.1"/>
    </source>
</evidence>
<dbReference type="AlphaFoldDB" id="A0A2T5GNS9"/>
<name>A0A2T5GNS9_9SPHN</name>
<comment type="caution">
    <text evidence="2">The sequence shown here is derived from an EMBL/GenBank/DDBJ whole genome shotgun (WGS) entry which is preliminary data.</text>
</comment>
<gene>
    <name evidence="2" type="ORF">C8J26_1287</name>
</gene>
<dbReference type="RefSeq" id="WP_107957208.1">
    <property type="nucleotide sequence ID" value="NZ_QAOG01000002.1"/>
</dbReference>
<dbReference type="Proteomes" id="UP000244189">
    <property type="component" value="Unassembled WGS sequence"/>
</dbReference>
<protein>
    <submittedName>
        <fullName evidence="2">Uncharacterized protein</fullName>
    </submittedName>
</protein>
<organism evidence="2 3">
    <name type="scientific">Sphingomonas aurantiaca</name>
    <dbReference type="NCBI Taxonomy" id="185949"/>
    <lineage>
        <taxon>Bacteria</taxon>
        <taxon>Pseudomonadati</taxon>
        <taxon>Pseudomonadota</taxon>
        <taxon>Alphaproteobacteria</taxon>
        <taxon>Sphingomonadales</taxon>
        <taxon>Sphingomonadaceae</taxon>
        <taxon>Sphingomonas</taxon>
    </lineage>
</organism>
<accession>A0A2T5GNS9</accession>
<keyword evidence="3" id="KW-1185">Reference proteome</keyword>
<keyword evidence="1" id="KW-0732">Signal</keyword>
<dbReference type="EMBL" id="QAOG01000002">
    <property type="protein sequence ID" value="PTQ60971.1"/>
    <property type="molecule type" value="Genomic_DNA"/>
</dbReference>
<evidence type="ECO:0000256" key="1">
    <source>
        <dbReference type="SAM" id="SignalP"/>
    </source>
</evidence>
<sequence>MRSLFLNSLIAASLLVSATPVLAAGASQPTTKLKYNAKMQKYCAIDPAVTGSHLQQQTCKTSAQWSAAGLDMPKPRIADPSIPIATVATIAPVATIAQR</sequence>
<feature type="signal peptide" evidence="1">
    <location>
        <begin position="1"/>
        <end position="23"/>
    </location>
</feature>